<evidence type="ECO:0000256" key="2">
    <source>
        <dbReference type="ARBA" id="ARBA00022790"/>
    </source>
</evidence>
<name>X6P3S9_RETFI</name>
<evidence type="ECO:0000256" key="1">
    <source>
        <dbReference type="ARBA" id="ARBA00008482"/>
    </source>
</evidence>
<dbReference type="OrthoDB" id="10265275at2759"/>
<dbReference type="EMBL" id="ASPP01004374">
    <property type="protein sequence ID" value="ETO32232.1"/>
    <property type="molecule type" value="Genomic_DNA"/>
</dbReference>
<evidence type="ECO:0000313" key="4">
    <source>
        <dbReference type="EMBL" id="ETO32232.1"/>
    </source>
</evidence>
<dbReference type="Proteomes" id="UP000023152">
    <property type="component" value="Unassembled WGS sequence"/>
</dbReference>
<dbReference type="Pfam" id="PF01399">
    <property type="entry name" value="PCI"/>
    <property type="match status" value="1"/>
</dbReference>
<sequence length="192" mass="21993">MTEKKEEVFLKNLQRLIEHIAHDNNKKKQLKQIKLKQSKTNNINNRGCIQQALRLPGLYTFGEIMEHEHAKALKGTQQGEWYNVLELFASGTYEQYKANSSKYPKLDEKQLFKLKQLSVVSLAEKSASKVLNYNDLMTRLDIGTVRELEDVIINCIYEGLVHGRLNQSKNQLEIDYVSGRDINAAQISGSVP</sequence>
<dbReference type="InterPro" id="IPR045237">
    <property type="entry name" value="COPS7/eIF3m"/>
</dbReference>
<feature type="domain" description="PCI" evidence="3">
    <location>
        <begin position="19"/>
        <end position="179"/>
    </location>
</feature>
<dbReference type="PROSITE" id="PS50250">
    <property type="entry name" value="PCI"/>
    <property type="match status" value="1"/>
</dbReference>
<proteinExistence type="inferred from homology"/>
<organism evidence="4 5">
    <name type="scientific">Reticulomyxa filosa</name>
    <dbReference type="NCBI Taxonomy" id="46433"/>
    <lineage>
        <taxon>Eukaryota</taxon>
        <taxon>Sar</taxon>
        <taxon>Rhizaria</taxon>
        <taxon>Retaria</taxon>
        <taxon>Foraminifera</taxon>
        <taxon>Monothalamids</taxon>
        <taxon>Reticulomyxidae</taxon>
        <taxon>Reticulomyxa</taxon>
    </lineage>
</organism>
<comment type="similarity">
    <text evidence="1">Belongs to the CSN7/EIF3M family. CSN7 subfamily.</text>
</comment>
<accession>X6P3S9</accession>
<dbReference type="InterPro" id="IPR000717">
    <property type="entry name" value="PCI_dom"/>
</dbReference>
<comment type="caution">
    <text evidence="4">The sequence shown here is derived from an EMBL/GenBank/DDBJ whole genome shotgun (WGS) entry which is preliminary data.</text>
</comment>
<dbReference type="AlphaFoldDB" id="X6P3S9"/>
<keyword evidence="5" id="KW-1185">Reference proteome</keyword>
<dbReference type="PANTHER" id="PTHR15350:SF5">
    <property type="entry name" value="COP9 SIGNALOSOME COMPLEX SUBUNIT 7"/>
    <property type="match status" value="1"/>
</dbReference>
<gene>
    <name evidence="4" type="ORF">RFI_04885</name>
</gene>
<dbReference type="PANTHER" id="PTHR15350">
    <property type="entry name" value="COP9 SIGNALOSOME COMPLEX SUBUNIT 7/DENDRITIC CELL PROTEIN GA17"/>
    <property type="match status" value="1"/>
</dbReference>
<evidence type="ECO:0000313" key="5">
    <source>
        <dbReference type="Proteomes" id="UP000023152"/>
    </source>
</evidence>
<dbReference type="GO" id="GO:0008180">
    <property type="term" value="C:COP9 signalosome"/>
    <property type="evidence" value="ECO:0007669"/>
    <property type="project" value="UniProtKB-KW"/>
</dbReference>
<evidence type="ECO:0000259" key="3">
    <source>
        <dbReference type="PROSITE" id="PS50250"/>
    </source>
</evidence>
<protein>
    <recommendedName>
        <fullName evidence="3">PCI domain-containing protein</fullName>
    </recommendedName>
</protein>
<keyword evidence="2" id="KW-0736">Signalosome</keyword>
<reference evidence="4 5" key="1">
    <citation type="journal article" date="2013" name="Curr. Biol.">
        <title>The Genome of the Foraminiferan Reticulomyxa filosa.</title>
        <authorList>
            <person name="Glockner G."/>
            <person name="Hulsmann N."/>
            <person name="Schleicher M."/>
            <person name="Noegel A.A."/>
            <person name="Eichinger L."/>
            <person name="Gallinger C."/>
            <person name="Pawlowski J."/>
            <person name="Sierra R."/>
            <person name="Euteneuer U."/>
            <person name="Pillet L."/>
            <person name="Moustafa A."/>
            <person name="Platzer M."/>
            <person name="Groth M."/>
            <person name="Szafranski K."/>
            <person name="Schliwa M."/>
        </authorList>
    </citation>
    <scope>NUCLEOTIDE SEQUENCE [LARGE SCALE GENOMIC DNA]</scope>
</reference>